<gene>
    <name evidence="2" type="ORF">ACFPGP_04420</name>
</gene>
<dbReference type="PANTHER" id="PTHR12110:SF41">
    <property type="entry name" value="INOSOSE DEHYDRATASE"/>
    <property type="match status" value="1"/>
</dbReference>
<proteinExistence type="predicted"/>
<comment type="caution">
    <text evidence="2">The sequence shown here is derived from an EMBL/GenBank/DDBJ whole genome shotgun (WGS) entry which is preliminary data.</text>
</comment>
<dbReference type="Gene3D" id="3.20.20.150">
    <property type="entry name" value="Divalent-metal-dependent TIM barrel enzymes"/>
    <property type="match status" value="1"/>
</dbReference>
<accession>A0ABW0BF28</accession>
<dbReference type="InterPro" id="IPR050312">
    <property type="entry name" value="IolE/XylAMocC-like"/>
</dbReference>
<name>A0ABW0BF28_9ACTN</name>
<sequence length="307" mass="32743">MHLSLGRLDGRVAAAPISWGVCEVPGWGAMLPAERVLPEMRSVGLAATELGAPGFLPAEPAALVEVLGRHGMRLVGGFVPLVLHDRDQWAEALRLAEETAVLFAEAGGTHFVTAVVQDYGWSRPTALDADGMKVLGEGLALVDDLCAGHGLVQALHPHVDTLVETAADVDLALEHTDVRWCLDTGHLKIGGVDPVDFARRAGDRVAHVHLKDVDTSVARRVLDRELTLVEGVQLGMFRPLGAGEVAVDEVVVALEERGYEGWYVLEQDCALTQGLPAEGCGPVEDVRVCLDYLQHQVAPRVPAAPGL</sequence>
<feature type="domain" description="Xylose isomerase-like TIM barrel" evidence="1">
    <location>
        <begin position="42"/>
        <end position="268"/>
    </location>
</feature>
<keyword evidence="3" id="KW-1185">Reference proteome</keyword>
<evidence type="ECO:0000259" key="1">
    <source>
        <dbReference type="Pfam" id="PF01261"/>
    </source>
</evidence>
<reference evidence="3" key="1">
    <citation type="journal article" date="2019" name="Int. J. Syst. Evol. Microbiol.">
        <title>The Global Catalogue of Microorganisms (GCM) 10K type strain sequencing project: providing services to taxonomists for standard genome sequencing and annotation.</title>
        <authorList>
            <consortium name="The Broad Institute Genomics Platform"/>
            <consortium name="The Broad Institute Genome Sequencing Center for Infectious Disease"/>
            <person name="Wu L."/>
            <person name="Ma J."/>
        </authorList>
    </citation>
    <scope>NUCLEOTIDE SEQUENCE [LARGE SCALE GENOMIC DNA]</scope>
    <source>
        <strain evidence="3">DFY41</strain>
    </source>
</reference>
<dbReference type="SUPFAM" id="SSF51658">
    <property type="entry name" value="Xylose isomerase-like"/>
    <property type="match status" value="1"/>
</dbReference>
<organism evidence="2 3">
    <name type="scientific">Nocardioides taihuensis</name>
    <dbReference type="NCBI Taxonomy" id="1835606"/>
    <lineage>
        <taxon>Bacteria</taxon>
        <taxon>Bacillati</taxon>
        <taxon>Actinomycetota</taxon>
        <taxon>Actinomycetes</taxon>
        <taxon>Propionibacteriales</taxon>
        <taxon>Nocardioidaceae</taxon>
        <taxon>Nocardioides</taxon>
    </lineage>
</organism>
<dbReference type="RefSeq" id="WP_378587401.1">
    <property type="nucleotide sequence ID" value="NZ_JBHSKD010000004.1"/>
</dbReference>
<dbReference type="EMBL" id="JBHSKD010000004">
    <property type="protein sequence ID" value="MFC5175904.1"/>
    <property type="molecule type" value="Genomic_DNA"/>
</dbReference>
<protein>
    <submittedName>
        <fullName evidence="2">TIM barrel protein</fullName>
    </submittedName>
</protein>
<evidence type="ECO:0000313" key="2">
    <source>
        <dbReference type="EMBL" id="MFC5175904.1"/>
    </source>
</evidence>
<evidence type="ECO:0000313" key="3">
    <source>
        <dbReference type="Proteomes" id="UP001596087"/>
    </source>
</evidence>
<dbReference type="Proteomes" id="UP001596087">
    <property type="component" value="Unassembled WGS sequence"/>
</dbReference>
<dbReference type="PANTHER" id="PTHR12110">
    <property type="entry name" value="HYDROXYPYRUVATE ISOMERASE"/>
    <property type="match status" value="1"/>
</dbReference>
<dbReference type="InterPro" id="IPR013022">
    <property type="entry name" value="Xyl_isomerase-like_TIM-brl"/>
</dbReference>
<dbReference type="InterPro" id="IPR036237">
    <property type="entry name" value="Xyl_isomerase-like_sf"/>
</dbReference>
<dbReference type="Pfam" id="PF01261">
    <property type="entry name" value="AP_endonuc_2"/>
    <property type="match status" value="1"/>
</dbReference>